<dbReference type="InterPro" id="IPR028965">
    <property type="entry name" value="Imm7"/>
</dbReference>
<accession>A0ABX0M7B6</accession>
<sequence>MFEFHGWATIRVPDPDLNPDRRQALETIALERLREAIRAADDQFSLFEVKITGNELIVLYAHGLRNHRYGKVVELFQWVARELPDSYGLLYVHDDETDDGKENAFRVWRLARGTLSEMPDPFLSPCIPTLEDAWPGEPLNE</sequence>
<evidence type="ECO:0000313" key="2">
    <source>
        <dbReference type="Proteomes" id="UP000819052"/>
    </source>
</evidence>
<comment type="caution">
    <text evidence="1">The sequence shown here is derived from an EMBL/GenBank/DDBJ whole genome shotgun (WGS) entry which is preliminary data.</text>
</comment>
<organism evidence="1 2">
    <name type="scientific">Massilia aquatica</name>
    <dbReference type="NCBI Taxonomy" id="2609000"/>
    <lineage>
        <taxon>Bacteria</taxon>
        <taxon>Pseudomonadati</taxon>
        <taxon>Pseudomonadota</taxon>
        <taxon>Betaproteobacteria</taxon>
        <taxon>Burkholderiales</taxon>
        <taxon>Oxalobacteraceae</taxon>
        <taxon>Telluria group</taxon>
        <taxon>Massilia</taxon>
    </lineage>
</organism>
<dbReference type="Proteomes" id="UP000819052">
    <property type="component" value="Unassembled WGS sequence"/>
</dbReference>
<proteinExistence type="predicted"/>
<reference evidence="1 2" key="1">
    <citation type="submission" date="2019-09" db="EMBL/GenBank/DDBJ databases">
        <title>Taxonomy of Antarctic Massilia spp.: description of Massilia rubra sp. nov., Massilia aquatica sp. nov., Massilia mucilaginosa sp. nov., Massilia frigida sp. nov. isolated from streams, lakes and regoliths.</title>
        <authorList>
            <person name="Holochova P."/>
            <person name="Sedlacek I."/>
            <person name="Kralova S."/>
            <person name="Maslanova I."/>
            <person name="Busse H.-J."/>
            <person name="Stankova E."/>
            <person name="Vrbovska V."/>
            <person name="Kovarovic V."/>
            <person name="Bartak M."/>
            <person name="Svec P."/>
            <person name="Pantucek R."/>
        </authorList>
    </citation>
    <scope>NUCLEOTIDE SEQUENCE [LARGE SCALE GENOMIC DNA]</scope>
    <source>
        <strain evidence="1 2">CCM 8693</strain>
    </source>
</reference>
<gene>
    <name evidence="1" type="ORF">F1609_20170</name>
</gene>
<dbReference type="RefSeq" id="WP_167078466.1">
    <property type="nucleotide sequence ID" value="NZ_VVIW01000012.1"/>
</dbReference>
<evidence type="ECO:0000313" key="1">
    <source>
        <dbReference type="EMBL" id="NHZ42473.1"/>
    </source>
</evidence>
<keyword evidence="2" id="KW-1185">Reference proteome</keyword>
<protein>
    <recommendedName>
        <fullName evidence="3">Immunity protein 7 of polymorphic toxin system</fullName>
    </recommendedName>
</protein>
<dbReference type="Pfam" id="PF15585">
    <property type="entry name" value="Imm7"/>
    <property type="match status" value="1"/>
</dbReference>
<dbReference type="EMBL" id="VVIW01000012">
    <property type="protein sequence ID" value="NHZ42473.1"/>
    <property type="molecule type" value="Genomic_DNA"/>
</dbReference>
<name>A0ABX0M7B6_9BURK</name>
<evidence type="ECO:0008006" key="3">
    <source>
        <dbReference type="Google" id="ProtNLM"/>
    </source>
</evidence>